<evidence type="ECO:0000256" key="2">
    <source>
        <dbReference type="ARBA" id="ARBA00005658"/>
    </source>
</evidence>
<protein>
    <submittedName>
        <fullName evidence="9">BCCT family transporter</fullName>
    </submittedName>
</protein>
<name>A0ABS9J100_9FLAO</name>
<feature type="transmembrane region" description="Helical" evidence="8">
    <location>
        <begin position="263"/>
        <end position="282"/>
    </location>
</feature>
<gene>
    <name evidence="9" type="ORF">JM658_04575</name>
</gene>
<feature type="transmembrane region" description="Helical" evidence="8">
    <location>
        <begin position="392"/>
        <end position="410"/>
    </location>
</feature>
<accession>A0ABS9J100</accession>
<reference evidence="9 10" key="1">
    <citation type="submission" date="2021-01" db="EMBL/GenBank/DDBJ databases">
        <title>Genome sequencing of Joostella atrarenae M1-2 (= KCTC 23194).</title>
        <authorList>
            <person name="Zakaria M.R."/>
            <person name="Lam M.Q."/>
            <person name="Chong C.S."/>
        </authorList>
    </citation>
    <scope>NUCLEOTIDE SEQUENCE [LARGE SCALE GENOMIC DNA]</scope>
    <source>
        <strain evidence="9 10">M1-2</strain>
    </source>
</reference>
<proteinExistence type="inferred from homology"/>
<evidence type="ECO:0000313" key="10">
    <source>
        <dbReference type="Proteomes" id="UP000829517"/>
    </source>
</evidence>
<evidence type="ECO:0000256" key="3">
    <source>
        <dbReference type="ARBA" id="ARBA00022448"/>
    </source>
</evidence>
<feature type="transmembrane region" description="Helical" evidence="8">
    <location>
        <begin position="215"/>
        <end position="235"/>
    </location>
</feature>
<feature type="transmembrane region" description="Helical" evidence="8">
    <location>
        <begin position="548"/>
        <end position="567"/>
    </location>
</feature>
<feature type="transmembrane region" description="Helical" evidence="8">
    <location>
        <begin position="422"/>
        <end position="441"/>
    </location>
</feature>
<dbReference type="PANTHER" id="PTHR30047">
    <property type="entry name" value="HIGH-AFFINITY CHOLINE TRANSPORT PROTEIN-RELATED"/>
    <property type="match status" value="1"/>
</dbReference>
<comment type="similarity">
    <text evidence="2">Belongs to the BCCT transporter (TC 2.A.15) family.</text>
</comment>
<keyword evidence="10" id="KW-1185">Reference proteome</keyword>
<dbReference type="EMBL" id="JAETXX010000001">
    <property type="protein sequence ID" value="MCF8714096.1"/>
    <property type="molecule type" value="Genomic_DNA"/>
</dbReference>
<feature type="transmembrane region" description="Helical" evidence="8">
    <location>
        <begin position="517"/>
        <end position="536"/>
    </location>
</feature>
<dbReference type="Pfam" id="PF02028">
    <property type="entry name" value="BCCT"/>
    <property type="match status" value="1"/>
</dbReference>
<keyword evidence="7 8" id="KW-0472">Membrane</keyword>
<dbReference type="Proteomes" id="UP000829517">
    <property type="component" value="Unassembled WGS sequence"/>
</dbReference>
<evidence type="ECO:0000256" key="7">
    <source>
        <dbReference type="ARBA" id="ARBA00023136"/>
    </source>
</evidence>
<evidence type="ECO:0000256" key="8">
    <source>
        <dbReference type="SAM" id="Phobius"/>
    </source>
</evidence>
<feature type="transmembrane region" description="Helical" evidence="8">
    <location>
        <begin position="302"/>
        <end position="324"/>
    </location>
</feature>
<evidence type="ECO:0000256" key="1">
    <source>
        <dbReference type="ARBA" id="ARBA00004651"/>
    </source>
</evidence>
<feature type="transmembrane region" description="Helical" evidence="8">
    <location>
        <begin position="125"/>
        <end position="143"/>
    </location>
</feature>
<dbReference type="InterPro" id="IPR000060">
    <property type="entry name" value="BCCT_transptr"/>
</dbReference>
<feature type="transmembrane region" description="Helical" evidence="8">
    <location>
        <begin position="336"/>
        <end position="354"/>
    </location>
</feature>
<feature type="transmembrane region" description="Helical" evidence="8">
    <location>
        <begin position="87"/>
        <end position="105"/>
    </location>
</feature>
<keyword evidence="5 8" id="KW-0812">Transmembrane</keyword>
<dbReference type="PANTHER" id="PTHR30047:SF7">
    <property type="entry name" value="HIGH-AFFINITY CHOLINE TRANSPORT PROTEIN"/>
    <property type="match status" value="1"/>
</dbReference>
<sequence length="578" mass="65423">MKEADEAPKDSNVITNPEVQLEVDSMVEEYEIELRKELDLSKSKTYKEIERRKKTFRERLIENELSDIRRSVNDIQDEERYIIGKNFWLSIIITFLVIIFAVVSGDELKNVAEDISQFIAHYLSWFYVLLASSFLIFLIYLAFSRFGSVVLGPPDQRPEFSNFSWYSMLFSAGMGVGILYYGTAEPMHHFLKPPLADPGSIQAAKEAISYTAFHWGFHAWGIYTICALGTAYYGFRKRKKYLISSSVLNFTSNKKAQKRIKSFIDLVSILAVIFGVGASLGLGVIQISEGMDYVFDWDTSNLFGYACITIFITLVFIISSSTGLDKGIKILSNLNMLVAIALLLFVFFAGSTLFDLKVFVDSIGQYLHKLPEYSFKVDPYEPEYESWMGDWTLTYFTWWISWSPFVGIFIARISKGRTIRELILGCLLIPALFSIFWFSVFGGNAIQMELFGDVSIGPQILDNVSLGTFLLFEQLPLSNVTSFIALILLFTFLVTSADSATYVISMMTSEGDLDPKLRLKITWGIVLCMLCIILLAGGGLKALQASTLIFAFPFSIVLVMIARSLYFRLSIQVKKKRS</sequence>
<keyword evidence="6 8" id="KW-1133">Transmembrane helix</keyword>
<feature type="transmembrane region" description="Helical" evidence="8">
    <location>
        <begin position="163"/>
        <end position="182"/>
    </location>
</feature>
<evidence type="ECO:0000256" key="5">
    <source>
        <dbReference type="ARBA" id="ARBA00022692"/>
    </source>
</evidence>
<dbReference type="RefSeq" id="WP_236958040.1">
    <property type="nucleotide sequence ID" value="NZ_JAETXX010000001.1"/>
</dbReference>
<evidence type="ECO:0000256" key="4">
    <source>
        <dbReference type="ARBA" id="ARBA00022475"/>
    </source>
</evidence>
<organism evidence="9 10">
    <name type="scientific">Joostella atrarenae</name>
    <dbReference type="NCBI Taxonomy" id="679257"/>
    <lineage>
        <taxon>Bacteria</taxon>
        <taxon>Pseudomonadati</taxon>
        <taxon>Bacteroidota</taxon>
        <taxon>Flavobacteriia</taxon>
        <taxon>Flavobacteriales</taxon>
        <taxon>Flavobacteriaceae</taxon>
        <taxon>Joostella</taxon>
    </lineage>
</organism>
<keyword evidence="3" id="KW-0813">Transport</keyword>
<evidence type="ECO:0000256" key="6">
    <source>
        <dbReference type="ARBA" id="ARBA00022989"/>
    </source>
</evidence>
<keyword evidence="4" id="KW-1003">Cell membrane</keyword>
<evidence type="ECO:0000313" key="9">
    <source>
        <dbReference type="EMBL" id="MCF8714096.1"/>
    </source>
</evidence>
<comment type="caution">
    <text evidence="9">The sequence shown here is derived from an EMBL/GenBank/DDBJ whole genome shotgun (WGS) entry which is preliminary data.</text>
</comment>
<dbReference type="NCBIfam" id="TIGR00842">
    <property type="entry name" value="bcct"/>
    <property type="match status" value="1"/>
</dbReference>
<feature type="transmembrane region" description="Helical" evidence="8">
    <location>
        <begin position="483"/>
        <end position="505"/>
    </location>
</feature>
<comment type="subcellular location">
    <subcellularLocation>
        <location evidence="1">Cell membrane</location>
        <topology evidence="1">Multi-pass membrane protein</topology>
    </subcellularLocation>
</comment>